<dbReference type="OMA" id="RLWCAFT"/>
<proteinExistence type="inferred from homology"/>
<evidence type="ECO:0000313" key="4">
    <source>
        <dbReference type="EnsemblMetazoa" id="XP_030854497"/>
    </source>
</evidence>
<comment type="similarity">
    <text evidence="1">Belongs to the Ntn-hydrolase family.</text>
</comment>
<dbReference type="GO" id="GO:0004298">
    <property type="term" value="F:threonine-type endopeptidase activity"/>
    <property type="evidence" value="ECO:0000318"/>
    <property type="project" value="GO_Central"/>
</dbReference>
<reference evidence="4" key="2">
    <citation type="submission" date="2021-01" db="UniProtKB">
        <authorList>
            <consortium name="EnsemblMetazoa"/>
        </authorList>
    </citation>
    <scope>IDENTIFICATION</scope>
</reference>
<evidence type="ECO:0000256" key="2">
    <source>
        <dbReference type="PIRSR" id="PIRSR600246-1"/>
    </source>
</evidence>
<organism evidence="4 5">
    <name type="scientific">Strongylocentrotus purpuratus</name>
    <name type="common">Purple sea urchin</name>
    <dbReference type="NCBI Taxonomy" id="7668"/>
    <lineage>
        <taxon>Eukaryota</taxon>
        <taxon>Metazoa</taxon>
        <taxon>Echinodermata</taxon>
        <taxon>Eleutherozoa</taxon>
        <taxon>Echinozoa</taxon>
        <taxon>Echinoidea</taxon>
        <taxon>Euechinoidea</taxon>
        <taxon>Echinacea</taxon>
        <taxon>Camarodonta</taxon>
        <taxon>Echinidea</taxon>
        <taxon>Strongylocentrotidae</taxon>
        <taxon>Strongylocentrotus</taxon>
    </lineage>
</organism>
<evidence type="ECO:0000256" key="3">
    <source>
        <dbReference type="PIRSR" id="PIRSR600246-3"/>
    </source>
</evidence>
<dbReference type="FunFam" id="3.60.20.30:FF:000006">
    <property type="entry name" value="Threonine aspartase"/>
    <property type="match status" value="1"/>
</dbReference>
<dbReference type="GeneID" id="576166"/>
<dbReference type="PANTHER" id="PTHR10188:SF8">
    <property type="entry name" value="THREONINE ASPARTASE 1"/>
    <property type="match status" value="1"/>
</dbReference>
<keyword evidence="5" id="KW-1185">Reference proteome</keyword>
<dbReference type="Proteomes" id="UP000007110">
    <property type="component" value="Unassembled WGS sequence"/>
</dbReference>
<dbReference type="RefSeq" id="XP_030854497.1">
    <property type="nucleotide sequence ID" value="XM_030998637.1"/>
</dbReference>
<evidence type="ECO:0000313" key="5">
    <source>
        <dbReference type="Proteomes" id="UP000007110"/>
    </source>
</evidence>
<dbReference type="OrthoDB" id="77601at2759"/>
<dbReference type="GO" id="GO:0005737">
    <property type="term" value="C:cytoplasm"/>
    <property type="evidence" value="ECO:0000318"/>
    <property type="project" value="GO_Central"/>
</dbReference>
<dbReference type="InterPro" id="IPR029055">
    <property type="entry name" value="Ntn_hydrolases_N"/>
</dbReference>
<dbReference type="GO" id="GO:0051604">
    <property type="term" value="P:protein maturation"/>
    <property type="evidence" value="ECO:0000318"/>
    <property type="project" value="GO_Central"/>
</dbReference>
<dbReference type="FunCoup" id="A0A7M7T538">
    <property type="interactions" value="1072"/>
</dbReference>
<sequence length="377" mass="39391">MSGFIAIHLGAGYHSPERKAEYNEAVNKACQQAISVLKNGANAVEAVAIAVSTLEDSPCTNAGLGSNLTLEGGVECDAGIMDGDSLHFGAVGALGGIRNPVKVAKALLCEQRKGLLSHGRIPPCVLVGNGALQWACDHGFKEVNTSSLITPRALSAYRKHKRALTGFSTLPPDQQESLAKRMKGDGSPVIDGDTMQDTVGAVCVDSNGQIASAVSSGGIALKHPGRVGHAMFFGCGCWAQSHTKTSMSVSVGCSTSGSGEQLMRCNLAQTCCEGLLQSDDPTSSLGNTFQRQYLKSPFLTDDAARLGGAIAVRYNHKDRDAEILWTHSTDSLCVGYMDTTQTKAKMVISRLPPGASAGSTYSLGGATVHLPLIEEPP</sequence>
<protein>
    <recommendedName>
        <fullName evidence="6">Threonine aspartase 1</fullName>
    </recommendedName>
</protein>
<dbReference type="CTD" id="55617"/>
<evidence type="ECO:0008006" key="6">
    <source>
        <dbReference type="Google" id="ProtNLM"/>
    </source>
</evidence>
<dbReference type="CDD" id="cd04514">
    <property type="entry name" value="Taspase1_like"/>
    <property type="match status" value="1"/>
</dbReference>
<dbReference type="SUPFAM" id="SSF56235">
    <property type="entry name" value="N-terminal nucleophile aminohydrolases (Ntn hydrolases)"/>
    <property type="match status" value="1"/>
</dbReference>
<dbReference type="AlphaFoldDB" id="A0A7M7T538"/>
<dbReference type="EnsemblMetazoa" id="XM_030998637">
    <property type="protein sequence ID" value="XP_030854497"/>
    <property type="gene ID" value="LOC576166"/>
</dbReference>
<dbReference type="InParanoid" id="A0A7M7T538"/>
<accession>A0A7M7T538</accession>
<reference evidence="5" key="1">
    <citation type="submission" date="2015-02" db="EMBL/GenBank/DDBJ databases">
        <title>Genome sequencing for Strongylocentrotus purpuratus.</title>
        <authorList>
            <person name="Murali S."/>
            <person name="Liu Y."/>
            <person name="Vee V."/>
            <person name="English A."/>
            <person name="Wang M."/>
            <person name="Skinner E."/>
            <person name="Han Y."/>
            <person name="Muzny D.M."/>
            <person name="Worley K.C."/>
            <person name="Gibbs R.A."/>
        </authorList>
    </citation>
    <scope>NUCLEOTIDE SEQUENCE</scope>
</reference>
<dbReference type="InterPro" id="IPR037464">
    <property type="entry name" value="Taspase1"/>
</dbReference>
<dbReference type="Pfam" id="PF01112">
    <property type="entry name" value="Asparaginase_2"/>
    <property type="match status" value="1"/>
</dbReference>
<dbReference type="KEGG" id="spu:576166"/>
<feature type="active site" description="Nucleophile" evidence="2">
    <location>
        <position position="198"/>
    </location>
</feature>
<feature type="site" description="Cleavage; by autolysis" evidence="3">
    <location>
        <begin position="197"/>
        <end position="198"/>
    </location>
</feature>
<dbReference type="InterPro" id="IPR000246">
    <property type="entry name" value="Peptidase_T2"/>
</dbReference>
<dbReference type="Gene3D" id="3.60.20.30">
    <property type="entry name" value="(Glycosyl)asparaginase"/>
    <property type="match status" value="1"/>
</dbReference>
<dbReference type="PANTHER" id="PTHR10188">
    <property type="entry name" value="L-ASPARAGINASE"/>
    <property type="match status" value="1"/>
</dbReference>
<evidence type="ECO:0000256" key="1">
    <source>
        <dbReference type="ARBA" id="ARBA00010872"/>
    </source>
</evidence>
<name>A0A7M7T538_STRPU</name>